<proteinExistence type="predicted"/>
<dbReference type="RefSeq" id="WP_139214013.1">
    <property type="nucleotide sequence ID" value="NZ_FOAS01000003.1"/>
</dbReference>
<organism evidence="1 2">
    <name type="scientific">Atopomonas hussainii</name>
    <dbReference type="NCBI Taxonomy" id="1429083"/>
    <lineage>
        <taxon>Bacteria</taxon>
        <taxon>Pseudomonadati</taxon>
        <taxon>Pseudomonadota</taxon>
        <taxon>Gammaproteobacteria</taxon>
        <taxon>Pseudomonadales</taxon>
        <taxon>Pseudomonadaceae</taxon>
        <taxon>Atopomonas</taxon>
    </lineage>
</organism>
<evidence type="ECO:0000313" key="1">
    <source>
        <dbReference type="EMBL" id="SEK56927.1"/>
    </source>
</evidence>
<protein>
    <submittedName>
        <fullName evidence="1">Uncharacterized protein</fullName>
    </submittedName>
</protein>
<dbReference type="OrthoDB" id="5951236at2"/>
<gene>
    <name evidence="1" type="ORF">SAMN05216214_103179</name>
</gene>
<sequence length="232" mass="25301">MKMLQCGVVVSVLAIAGCAGQPPVPPPEYPGLEQSAQVVIRDLRPAYEGEKEIFSLLVTSDAYAIYRMADDATKPVATRLLAHRAFEAFPELASQPEIVVRHFVTYANLQSQLRKSSLVAGLTGPIGAALLTPTEFPAGEVKTTRIDSAVFERSAGDEEYTRAFFTEQENPEKSPVNVVYIDTELLGQRIASRCLVPPVASKPYMYLIEAIDMCIVNHLALYRAKAANTAAQ</sequence>
<dbReference type="EMBL" id="FOAS01000003">
    <property type="protein sequence ID" value="SEK56927.1"/>
    <property type="molecule type" value="Genomic_DNA"/>
</dbReference>
<dbReference type="PROSITE" id="PS51257">
    <property type="entry name" value="PROKAR_LIPOPROTEIN"/>
    <property type="match status" value="1"/>
</dbReference>
<reference evidence="1 2" key="1">
    <citation type="submission" date="2016-10" db="EMBL/GenBank/DDBJ databases">
        <authorList>
            <person name="de Groot N.N."/>
        </authorList>
    </citation>
    <scope>NUCLEOTIDE SEQUENCE [LARGE SCALE GENOMIC DNA]</scope>
    <source>
        <strain evidence="1 2">JCM 19513</strain>
    </source>
</reference>
<keyword evidence="2" id="KW-1185">Reference proteome</keyword>
<accession>A0A1H7I572</accession>
<evidence type="ECO:0000313" key="2">
    <source>
        <dbReference type="Proteomes" id="UP000185766"/>
    </source>
</evidence>
<dbReference type="Proteomes" id="UP000185766">
    <property type="component" value="Unassembled WGS sequence"/>
</dbReference>
<dbReference type="AlphaFoldDB" id="A0A1H7I572"/>
<name>A0A1H7I572_9GAMM</name>